<dbReference type="AlphaFoldDB" id="A5G3Q0"/>
<feature type="domain" description="Polysaccharide chain length determinant N-terminal" evidence="8">
    <location>
        <begin position="13"/>
        <end position="112"/>
    </location>
</feature>
<evidence type="ECO:0000256" key="1">
    <source>
        <dbReference type="ARBA" id="ARBA00004651"/>
    </source>
</evidence>
<comment type="subcellular location">
    <subcellularLocation>
        <location evidence="1">Cell membrane</location>
        <topology evidence="1">Multi-pass membrane protein</topology>
    </subcellularLocation>
</comment>
<dbReference type="OrthoDB" id="8884120at2"/>
<feature type="transmembrane region" description="Helical" evidence="7">
    <location>
        <begin position="349"/>
        <end position="369"/>
    </location>
</feature>
<dbReference type="Pfam" id="PF13807">
    <property type="entry name" value="GNVR"/>
    <property type="match status" value="1"/>
</dbReference>
<evidence type="ECO:0000259" key="9">
    <source>
        <dbReference type="Pfam" id="PF13807"/>
    </source>
</evidence>
<dbReference type="PANTHER" id="PTHR32309">
    <property type="entry name" value="TYROSINE-PROTEIN KINASE"/>
    <property type="match status" value="1"/>
</dbReference>
<dbReference type="STRING" id="351605.Gura_2235"/>
<evidence type="ECO:0000256" key="6">
    <source>
        <dbReference type="SAM" id="Coils"/>
    </source>
</evidence>
<gene>
    <name evidence="10" type="ordered locus">Gura_2235</name>
</gene>
<sequence>MDERVNEVQLEEQEINLLDLLRVVIKRKGMIVKLSVSVAVISIIYCLFLPNIYTATARLLPPQKDVGGGGVSALLGQMGGLAGLAGGALGGSADLYMGILKSRSVADAVIKRLDLQKGFKTNTLDDTRNALAGVVKYQAGKDGIITITAESRDPRMAASLANVMVEELGIRSVQLNLTKAGTERAFLEKRLAVVKQDLARAEDDLKAFQEKNKIFKVDSQAAASIEGIARLRAEIVAKEVQLASLKSYQTDESPEVKLLQVSIGKLRNQLGAFSGNGAGDVIPSVGNVPNLGLEYARKLRELKTQEAIFEQLKKQYEVAKISEAKDSSSIQVLDEAVVPMKKSKPKRSLIVILATVTAFFVSIFTAFVLEYFDKMSDEDRGRWQEIKGSLEFRRRT</sequence>
<evidence type="ECO:0000256" key="4">
    <source>
        <dbReference type="ARBA" id="ARBA00022989"/>
    </source>
</evidence>
<keyword evidence="3 7" id="KW-0812">Transmembrane</keyword>
<evidence type="ECO:0000313" key="11">
    <source>
        <dbReference type="Proteomes" id="UP000006695"/>
    </source>
</evidence>
<dbReference type="HOGENOM" id="CLU_051175_1_0_7"/>
<dbReference type="GO" id="GO:0004713">
    <property type="term" value="F:protein tyrosine kinase activity"/>
    <property type="evidence" value="ECO:0007669"/>
    <property type="project" value="TreeGrafter"/>
</dbReference>
<keyword evidence="5 7" id="KW-0472">Membrane</keyword>
<dbReference type="InterPro" id="IPR032807">
    <property type="entry name" value="GNVR"/>
</dbReference>
<feature type="coiled-coil region" evidence="6">
    <location>
        <begin position="184"/>
        <end position="218"/>
    </location>
</feature>
<dbReference type="Proteomes" id="UP000006695">
    <property type="component" value="Chromosome"/>
</dbReference>
<keyword evidence="11" id="KW-1185">Reference proteome</keyword>
<dbReference type="EMBL" id="CP000698">
    <property type="protein sequence ID" value="ABQ26418.1"/>
    <property type="molecule type" value="Genomic_DNA"/>
</dbReference>
<dbReference type="GO" id="GO:0005886">
    <property type="term" value="C:plasma membrane"/>
    <property type="evidence" value="ECO:0007669"/>
    <property type="project" value="UniProtKB-SubCell"/>
</dbReference>
<organism evidence="10 11">
    <name type="scientific">Geotalea uraniireducens (strain Rf4)</name>
    <name type="common">Geobacter uraniireducens</name>
    <dbReference type="NCBI Taxonomy" id="351605"/>
    <lineage>
        <taxon>Bacteria</taxon>
        <taxon>Pseudomonadati</taxon>
        <taxon>Thermodesulfobacteriota</taxon>
        <taxon>Desulfuromonadia</taxon>
        <taxon>Geobacterales</taxon>
        <taxon>Geobacteraceae</taxon>
        <taxon>Geotalea</taxon>
    </lineage>
</organism>
<proteinExistence type="predicted"/>
<dbReference type="PANTHER" id="PTHR32309:SF13">
    <property type="entry name" value="FERRIC ENTEROBACTIN TRANSPORT PROTEIN FEPE"/>
    <property type="match status" value="1"/>
</dbReference>
<evidence type="ECO:0000256" key="2">
    <source>
        <dbReference type="ARBA" id="ARBA00022475"/>
    </source>
</evidence>
<evidence type="ECO:0000259" key="8">
    <source>
        <dbReference type="Pfam" id="PF02706"/>
    </source>
</evidence>
<evidence type="ECO:0000313" key="10">
    <source>
        <dbReference type="EMBL" id="ABQ26418.1"/>
    </source>
</evidence>
<protein>
    <submittedName>
        <fullName evidence="10">Lipopolysaccharide biosynthesis protein</fullName>
    </submittedName>
</protein>
<feature type="transmembrane region" description="Helical" evidence="7">
    <location>
        <begin position="73"/>
        <end position="93"/>
    </location>
</feature>
<reference evidence="10 11" key="1">
    <citation type="submission" date="2007-05" db="EMBL/GenBank/DDBJ databases">
        <title>Complete sequence of Geobacter uraniireducens Rf4.</title>
        <authorList>
            <consortium name="US DOE Joint Genome Institute"/>
            <person name="Copeland A."/>
            <person name="Lucas S."/>
            <person name="Lapidus A."/>
            <person name="Barry K."/>
            <person name="Detter J.C."/>
            <person name="Glavina del Rio T."/>
            <person name="Hammon N."/>
            <person name="Israni S."/>
            <person name="Dalin E."/>
            <person name="Tice H."/>
            <person name="Pitluck S."/>
            <person name="Chertkov O."/>
            <person name="Brettin T."/>
            <person name="Bruce D."/>
            <person name="Han C."/>
            <person name="Schmutz J."/>
            <person name="Larimer F."/>
            <person name="Land M."/>
            <person name="Hauser L."/>
            <person name="Kyrpides N."/>
            <person name="Mikhailova N."/>
            <person name="Shelobolina E."/>
            <person name="Aklujkar M."/>
            <person name="Lovley D."/>
            <person name="Richardson P."/>
        </authorList>
    </citation>
    <scope>NUCLEOTIDE SEQUENCE [LARGE SCALE GENOMIC DNA]</scope>
    <source>
        <strain evidence="10 11">Rf4</strain>
    </source>
</reference>
<dbReference type="RefSeq" id="WP_011939114.1">
    <property type="nucleotide sequence ID" value="NC_009483.1"/>
</dbReference>
<name>A5G3Q0_GEOUR</name>
<dbReference type="InterPro" id="IPR003856">
    <property type="entry name" value="LPS_length_determ_N"/>
</dbReference>
<feature type="domain" description="Tyrosine-protein kinase G-rich" evidence="9">
    <location>
        <begin position="299"/>
        <end position="368"/>
    </location>
</feature>
<evidence type="ECO:0000256" key="7">
    <source>
        <dbReference type="SAM" id="Phobius"/>
    </source>
</evidence>
<evidence type="ECO:0000256" key="5">
    <source>
        <dbReference type="ARBA" id="ARBA00023136"/>
    </source>
</evidence>
<accession>A5G3Q0</accession>
<dbReference type="InterPro" id="IPR050445">
    <property type="entry name" value="Bact_polysacc_biosynth/exp"/>
</dbReference>
<evidence type="ECO:0000256" key="3">
    <source>
        <dbReference type="ARBA" id="ARBA00022692"/>
    </source>
</evidence>
<keyword evidence="6" id="KW-0175">Coiled coil</keyword>
<keyword evidence="4 7" id="KW-1133">Transmembrane helix</keyword>
<feature type="transmembrane region" description="Helical" evidence="7">
    <location>
        <begin position="31"/>
        <end position="53"/>
    </location>
</feature>
<keyword evidence="2" id="KW-1003">Cell membrane</keyword>
<dbReference type="Pfam" id="PF02706">
    <property type="entry name" value="Wzz"/>
    <property type="match status" value="1"/>
</dbReference>
<dbReference type="KEGG" id="gur:Gura_2235"/>